<proteinExistence type="predicted"/>
<dbReference type="EMBL" id="JBFCZG010000009">
    <property type="protein sequence ID" value="KAL3418380.1"/>
    <property type="molecule type" value="Genomic_DNA"/>
</dbReference>
<evidence type="ECO:0000313" key="2">
    <source>
        <dbReference type="EMBL" id="KAL3418380.1"/>
    </source>
</evidence>
<evidence type="ECO:0000313" key="3">
    <source>
        <dbReference type="Proteomes" id="UP001629113"/>
    </source>
</evidence>
<feature type="compositionally biased region" description="Polar residues" evidence="1">
    <location>
        <begin position="274"/>
        <end position="298"/>
    </location>
</feature>
<name>A0ABR4P4Z4_9HELO</name>
<feature type="region of interest" description="Disordered" evidence="1">
    <location>
        <begin position="46"/>
        <end position="74"/>
    </location>
</feature>
<comment type="caution">
    <text evidence="2">The sequence shown here is derived from an EMBL/GenBank/DDBJ whole genome shotgun (WGS) entry which is preliminary data.</text>
</comment>
<protein>
    <submittedName>
        <fullName evidence="2">Uncharacterized protein</fullName>
    </submittedName>
</protein>
<accession>A0ABR4P4Z4</accession>
<reference evidence="2 3" key="1">
    <citation type="submission" date="2024-06" db="EMBL/GenBank/DDBJ databases">
        <title>Complete genome of Phlyctema vagabunda strain 19-DSS-EL-015.</title>
        <authorList>
            <person name="Fiorenzani C."/>
        </authorList>
    </citation>
    <scope>NUCLEOTIDE SEQUENCE [LARGE SCALE GENOMIC DNA]</scope>
    <source>
        <strain evidence="2 3">19-DSS-EL-015</strain>
    </source>
</reference>
<dbReference type="InterPro" id="IPR022190">
    <property type="entry name" value="DUF3716"/>
</dbReference>
<sequence>MMPPTIDYEDDVDIKNEEGWSSDNFQDVDKALAPLVTNLVAQMTPQSPELSSTGTVSHAGASRLQPSDDANTAVPRRRYAHGMEERLAAMPEVRPMPWRPGTEVPDELETGGESRRKQIRFACLLATRGNVVQVPCRTCSNGRGKFSECIALDAFFKGACASCQMSGRPNRCSIKQQDDSKITSDLAEDSTFMLPDHNQPYFNGYQQSLRTRAPRQSDSVFSSWTKPVDLYKESQSKVRSESTSNVDNVNNGTHPKRRRTEGSQVDKAQEQPRELTQQPRTVSAAANQSAISSTSGLRSSGIGMEINGQADGRSDYMRKEKASLIPANGEPLIDTLPKNKQRQIYGLVSGLQSGIDHLQKELEALKKAMGVEDTD</sequence>
<feature type="compositionally biased region" description="Polar residues" evidence="1">
    <location>
        <begin position="241"/>
        <end position="253"/>
    </location>
</feature>
<gene>
    <name evidence="2" type="ORF">PVAG01_10096</name>
</gene>
<evidence type="ECO:0000256" key="1">
    <source>
        <dbReference type="SAM" id="MobiDB-lite"/>
    </source>
</evidence>
<feature type="compositionally biased region" description="Polar residues" evidence="1">
    <location>
        <begin position="46"/>
        <end position="56"/>
    </location>
</feature>
<dbReference type="Proteomes" id="UP001629113">
    <property type="component" value="Unassembled WGS sequence"/>
</dbReference>
<organism evidence="2 3">
    <name type="scientific">Phlyctema vagabunda</name>
    <dbReference type="NCBI Taxonomy" id="108571"/>
    <lineage>
        <taxon>Eukaryota</taxon>
        <taxon>Fungi</taxon>
        <taxon>Dikarya</taxon>
        <taxon>Ascomycota</taxon>
        <taxon>Pezizomycotina</taxon>
        <taxon>Leotiomycetes</taxon>
        <taxon>Helotiales</taxon>
        <taxon>Dermateaceae</taxon>
        <taxon>Phlyctema</taxon>
    </lineage>
</organism>
<feature type="region of interest" description="Disordered" evidence="1">
    <location>
        <begin position="233"/>
        <end position="313"/>
    </location>
</feature>
<keyword evidence="3" id="KW-1185">Reference proteome</keyword>
<dbReference type="Pfam" id="PF12511">
    <property type="entry name" value="DUF3716"/>
    <property type="match status" value="1"/>
</dbReference>